<protein>
    <submittedName>
        <fullName evidence="1">Uncharacterized protein</fullName>
    </submittedName>
</protein>
<keyword evidence="2" id="KW-1185">Reference proteome</keyword>
<evidence type="ECO:0000313" key="2">
    <source>
        <dbReference type="Proteomes" id="UP000295129"/>
    </source>
</evidence>
<comment type="caution">
    <text evidence="1">The sequence shown here is derived from an EMBL/GenBank/DDBJ whole genome shotgun (WGS) entry which is preliminary data.</text>
</comment>
<evidence type="ECO:0000313" key="1">
    <source>
        <dbReference type="EMBL" id="TDN46806.1"/>
    </source>
</evidence>
<name>A0A4R6DP68_9RHOO</name>
<reference evidence="1 2" key="1">
    <citation type="submission" date="2019-03" db="EMBL/GenBank/DDBJ databases">
        <title>Genomic Encyclopedia of Type Strains, Phase IV (KMG-IV): sequencing the most valuable type-strain genomes for metagenomic binning, comparative biology and taxonomic classification.</title>
        <authorList>
            <person name="Goeker M."/>
        </authorList>
    </citation>
    <scope>NUCLEOTIDE SEQUENCE [LARGE SCALE GENOMIC DNA]</scope>
    <source>
        <strain evidence="1 2">DSM 12121</strain>
    </source>
</reference>
<gene>
    <name evidence="1" type="ORF">C7389_12548</name>
</gene>
<accession>A0A4R6DP68</accession>
<dbReference type="Proteomes" id="UP000295129">
    <property type="component" value="Unassembled WGS sequence"/>
</dbReference>
<dbReference type="AlphaFoldDB" id="A0A4R6DP68"/>
<dbReference type="EMBL" id="SNVV01000025">
    <property type="protein sequence ID" value="TDN46806.1"/>
    <property type="molecule type" value="Genomic_DNA"/>
</dbReference>
<sequence length="312" mass="35118">MNAAMNASIPNGTTETIDGVERVFYDGYWIKAYDPPADSLQAKKTLIQALTRRLFNHVEHGINIPGKRLGDARRAYEAETDPARKRVKGAMLAGAMFNRATDIFTKLVELQELGVEIDMDNALMRECGVCLQEALHLGRMVLHRSGEEGIDELWGEPFRAFSIPVEAFYESRYIKIAQTLRDIDRVGTVMNATFTGNRPFQGVTEVVDRFVRAAKVKCETLRTDSMVFDVWADFVVASEELSAFLPQLSCPPCASEQQEAADGHRLILQGRDLVTYITRARTPMPKSTAEYFERCEHYAARVRQSQAASRRS</sequence>
<organism evidence="1 2">
    <name type="scientific">Azoarcus indigens</name>
    <dbReference type="NCBI Taxonomy" id="29545"/>
    <lineage>
        <taxon>Bacteria</taxon>
        <taxon>Pseudomonadati</taxon>
        <taxon>Pseudomonadota</taxon>
        <taxon>Betaproteobacteria</taxon>
        <taxon>Rhodocyclales</taxon>
        <taxon>Zoogloeaceae</taxon>
        <taxon>Azoarcus</taxon>
    </lineage>
</organism>
<proteinExistence type="predicted"/>